<dbReference type="InterPro" id="IPR033803">
    <property type="entry name" value="CBD-like_Golvesin-Xly"/>
</dbReference>
<dbReference type="Pfam" id="PF25275">
    <property type="entry name" value="Golvesin_C"/>
    <property type="match status" value="1"/>
</dbReference>
<organism evidence="3 4">
    <name type="scientific">Sanguibacteroides justesenii</name>
    <dbReference type="NCBI Taxonomy" id="1547597"/>
    <lineage>
        <taxon>Bacteria</taxon>
        <taxon>Pseudomonadati</taxon>
        <taxon>Bacteroidota</taxon>
        <taxon>Bacteroidia</taxon>
        <taxon>Bacteroidales</taxon>
        <taxon>Porphyromonadaceae</taxon>
        <taxon>Sanguibacteroides</taxon>
    </lineage>
</organism>
<protein>
    <recommendedName>
        <fullName evidence="2">Golvesin/Xly CBD-like domain-containing protein</fullName>
    </recommendedName>
</protein>
<comment type="caution">
    <text evidence="3">The sequence shown here is derived from an EMBL/GenBank/DDBJ whole genome shotgun (WGS) entry which is preliminary data.</text>
</comment>
<proteinExistence type="predicted"/>
<keyword evidence="1" id="KW-1133">Transmembrane helix</keyword>
<dbReference type="EMBL" id="JPIU01000025">
    <property type="protein sequence ID" value="KIO46656.1"/>
    <property type="molecule type" value="Genomic_DNA"/>
</dbReference>
<feature type="transmembrane region" description="Helical" evidence="1">
    <location>
        <begin position="104"/>
        <end position="133"/>
    </location>
</feature>
<keyword evidence="1" id="KW-0812">Transmembrane</keyword>
<dbReference type="AlphaFoldDB" id="A0A0C3RHF3"/>
<evidence type="ECO:0000313" key="4">
    <source>
        <dbReference type="Proteomes" id="UP000031980"/>
    </source>
</evidence>
<evidence type="ECO:0000256" key="1">
    <source>
        <dbReference type="SAM" id="Phobius"/>
    </source>
</evidence>
<accession>A0A0C3RHF3</accession>
<keyword evidence="4" id="KW-1185">Reference proteome</keyword>
<name>A0A0C3RHF3_9PORP</name>
<feature type="domain" description="Golvesin/Xly CBD-like" evidence="2">
    <location>
        <begin position="971"/>
        <end position="1103"/>
    </location>
</feature>
<feature type="transmembrane region" description="Helical" evidence="1">
    <location>
        <begin position="227"/>
        <end position="244"/>
    </location>
</feature>
<gene>
    <name evidence="3" type="ORF">BA92_01970</name>
</gene>
<feature type="transmembrane region" description="Helical" evidence="1">
    <location>
        <begin position="256"/>
        <end position="275"/>
    </location>
</feature>
<evidence type="ECO:0000259" key="2">
    <source>
        <dbReference type="Pfam" id="PF25275"/>
    </source>
</evidence>
<feature type="transmembrane region" description="Helical" evidence="1">
    <location>
        <begin position="145"/>
        <end position="168"/>
    </location>
</feature>
<feature type="transmembrane region" description="Helical" evidence="1">
    <location>
        <begin position="61"/>
        <end position="83"/>
    </location>
</feature>
<keyword evidence="1" id="KW-0472">Membrane</keyword>
<reference evidence="3 4" key="1">
    <citation type="submission" date="2014-07" db="EMBL/GenBank/DDBJ databases">
        <title>Porphyromonadaceae bacterium OUH 308042 = ATCC BAA-2681 = DSM 28342 draft genome.</title>
        <authorList>
            <person name="Sydenham T.V."/>
            <person name="Hasman H."/>
            <person name="Justensen U.S."/>
        </authorList>
    </citation>
    <scope>NUCLEOTIDE SEQUENCE [LARGE SCALE GENOMIC DNA]</scope>
    <source>
        <strain evidence="3 4">OUH 308042</strain>
    </source>
</reference>
<feature type="transmembrane region" description="Helical" evidence="1">
    <location>
        <begin position="175"/>
        <end position="192"/>
    </location>
</feature>
<sequence>MKWSHFLLTARQEIKLISRNGTWQVFVFIALSGIVSLQVVFQCIGANTDWGMIASAAHMPYLNAYLFNIAQSLLIIFFITDFFQREKREAWNACIYTRPIENNIYLCGKVMGILCLYVIINIFSIVTCCLLNLLVSDAPFYFPYYLFYLFTLTLPSLCFLTGLGLWLSGITGSRFFAQTILLVLWIVTAFFTPNTYGTLDFLGHSLPNMFSDISGHPNLSSYLLQRSTYLLIGIGLIITAVVLLHRKPNNPKHIRLQSSGGCLFIFIGIISGFIIEFNYSKNEQAREKFRKNYSFYEATASAHIKEHSIIFEQKKEKIFLKSDIVAKNLNPEPLTRIILFLNPGLKITSLREGDHPLIYTRDNQTLSIQRFLHKGDSVHLQIEYEGYIDENFCNIDQPKQKIHESPLDYFIFRFGQKNSFISDDFLLLTPYCIWYPTSIPPVLPGVSYFSYNDFTSFHLYVLHPRQTRIISQGKKSYSGKDTISFHPSHPIKGLSLCGGPYESKYMEIRNSRIELFYFKNHDFFSTYFRHTTGKDLQFEIQQNLLSAHRIDEFLQGIKQYDQQLLLLEIPAIFQKKEQFSIECNNRIQPGLVFLSELGIDMDINHFRNTLSLKNMLRNGMSETEAEANLFITWASSFLTSDSKQNSTAIHQIFGKKQNFQNKPNPYNILPMLHDTHTTLYSEKYPYLDLIIKLLLQEESNLCQFVTITPSPYEREARSFLQGKTIEEVLEQNLPSFFLREILKLKSEHLLDYLTTHTSRQKLFRLIHSIYTQYPHQITFNPFTDIMEDSLRINLKEIVYKWATCKHDGLVQIKDGEILPIFNSDLRMGKIKISNNDKAEELISCQISRGDSIVNHNFYLQPNEAKEVRIIDIFGFFKINTLSKNIPGNLFLISNPWTMANKTPIKLDPIPGKGWYVLDLPLSEFDTPKNEIIVDNEDSTCFKIDLKQNLIQKLWESRKKKYRDLNPLHKRTKSWTPTFSENAYGKYIKNYLYKSGGDGTAKIIWETYINTPGEYEVMVMVHDRSPVTASFISGGTQQPEKKNLTYHYTVYTGKEEKTIEITPKKTSAWVSLGKYHFHKGKVRTTLSDQGEAEQFIVADAVKWVRTDSLEN</sequence>
<dbReference type="Proteomes" id="UP000031980">
    <property type="component" value="Unassembled WGS sequence"/>
</dbReference>
<evidence type="ECO:0000313" key="3">
    <source>
        <dbReference type="EMBL" id="KIO46656.1"/>
    </source>
</evidence>
<feature type="transmembrane region" description="Helical" evidence="1">
    <location>
        <begin position="21"/>
        <end position="41"/>
    </location>
</feature>